<evidence type="ECO:0008006" key="3">
    <source>
        <dbReference type="Google" id="ProtNLM"/>
    </source>
</evidence>
<reference evidence="1 2" key="1">
    <citation type="submission" date="2018-12" db="EMBL/GenBank/DDBJ databases">
        <title>Genome sequencing of Eikenella corrodens KCOM 3110 (= JS217).</title>
        <authorList>
            <person name="Koo J.-K."/>
            <person name="Park S.-N."/>
            <person name="Lim Y.K."/>
        </authorList>
    </citation>
    <scope>NUCLEOTIDE SEQUENCE [LARGE SCALE GENOMIC DNA]</scope>
    <source>
        <strain evidence="1 2">KCOM 3110</strain>
    </source>
</reference>
<dbReference type="RefSeq" id="WP_126982584.1">
    <property type="nucleotide sequence ID" value="NZ_CP034670.1"/>
</dbReference>
<name>A0A3S9SHL2_EIKCO</name>
<dbReference type="OrthoDB" id="8910510at2"/>
<organism evidence="1 2">
    <name type="scientific">Eikenella corrodens</name>
    <dbReference type="NCBI Taxonomy" id="539"/>
    <lineage>
        <taxon>Bacteria</taxon>
        <taxon>Pseudomonadati</taxon>
        <taxon>Pseudomonadota</taxon>
        <taxon>Betaproteobacteria</taxon>
        <taxon>Neisseriales</taxon>
        <taxon>Neisseriaceae</taxon>
        <taxon>Eikenella</taxon>
    </lineage>
</organism>
<evidence type="ECO:0000313" key="1">
    <source>
        <dbReference type="EMBL" id="AZR58996.1"/>
    </source>
</evidence>
<sequence>MGNRKRKAERWQHNHAAINNQPYIMMRQDLLASPHFYSLSGNAQKVFNYLAGQYRGSNNGNLSCPKSAAVLLNMTQLTMRRALKELEDAEFLIVSRQGGKNQCSLYALTCFRIDDCGHDLPPTSRAPDDWKRRHYELSPAPALKPH</sequence>
<accession>A0A3S9SHL2</accession>
<evidence type="ECO:0000313" key="2">
    <source>
        <dbReference type="Proteomes" id="UP000282435"/>
    </source>
</evidence>
<gene>
    <name evidence="1" type="ORF">ELB75_02460</name>
</gene>
<proteinExistence type="predicted"/>
<protein>
    <recommendedName>
        <fullName evidence="3">Helix-turn-helix domain-containing protein</fullName>
    </recommendedName>
</protein>
<dbReference type="EMBL" id="CP034670">
    <property type="protein sequence ID" value="AZR58996.1"/>
    <property type="molecule type" value="Genomic_DNA"/>
</dbReference>
<dbReference type="Proteomes" id="UP000282435">
    <property type="component" value="Chromosome"/>
</dbReference>
<dbReference type="AlphaFoldDB" id="A0A3S9SHL2"/>